<evidence type="ECO:0008006" key="3">
    <source>
        <dbReference type="Google" id="ProtNLM"/>
    </source>
</evidence>
<name>B9XKA4_PEDPL</name>
<organism evidence="1 2">
    <name type="scientific">Pedosphaera parvula (strain Ellin514)</name>
    <dbReference type="NCBI Taxonomy" id="320771"/>
    <lineage>
        <taxon>Bacteria</taxon>
        <taxon>Pseudomonadati</taxon>
        <taxon>Verrucomicrobiota</taxon>
        <taxon>Pedosphaerae</taxon>
        <taxon>Pedosphaerales</taxon>
        <taxon>Pedosphaeraceae</taxon>
        <taxon>Pedosphaera</taxon>
    </lineage>
</organism>
<keyword evidence="2" id="KW-1185">Reference proteome</keyword>
<dbReference type="STRING" id="320771.Cflav_PD2563"/>
<dbReference type="AlphaFoldDB" id="B9XKA4"/>
<accession>B9XKA4</accession>
<gene>
    <name evidence="1" type="ORF">Cflav_PD2563</name>
</gene>
<sequence length="59" mass="6983">MAWKTVTPMEEIIRFVMLARSARFTVRELCEQFGISRKTGYKHLARYAAFFSRSFTEIC</sequence>
<dbReference type="Pfam" id="PF13384">
    <property type="entry name" value="HTH_23"/>
    <property type="match status" value="1"/>
</dbReference>
<reference evidence="1 2" key="1">
    <citation type="journal article" date="2011" name="J. Bacteriol.">
        <title>Genome sequence of 'Pedosphaera parvula' Ellin514, an aerobic Verrucomicrobial isolate from pasture soil.</title>
        <authorList>
            <person name="Kant R."/>
            <person name="van Passel M.W."/>
            <person name="Sangwan P."/>
            <person name="Palva A."/>
            <person name="Lucas S."/>
            <person name="Copeland A."/>
            <person name="Lapidus A."/>
            <person name="Glavina Del Rio T."/>
            <person name="Dalin E."/>
            <person name="Tice H."/>
            <person name="Bruce D."/>
            <person name="Goodwin L."/>
            <person name="Pitluck S."/>
            <person name="Chertkov O."/>
            <person name="Larimer F.W."/>
            <person name="Land M.L."/>
            <person name="Hauser L."/>
            <person name="Brettin T.S."/>
            <person name="Detter J.C."/>
            <person name="Han S."/>
            <person name="de Vos W.M."/>
            <person name="Janssen P.H."/>
            <person name="Smidt H."/>
        </authorList>
    </citation>
    <scope>NUCLEOTIDE SEQUENCE [LARGE SCALE GENOMIC DNA]</scope>
    <source>
        <strain evidence="1 2">Ellin514</strain>
    </source>
</reference>
<evidence type="ECO:0000313" key="2">
    <source>
        <dbReference type="Proteomes" id="UP000003688"/>
    </source>
</evidence>
<dbReference type="Proteomes" id="UP000003688">
    <property type="component" value="Unassembled WGS sequence"/>
</dbReference>
<evidence type="ECO:0000313" key="1">
    <source>
        <dbReference type="EMBL" id="EEF59742.1"/>
    </source>
</evidence>
<protein>
    <recommendedName>
        <fullName evidence="3">Helix-turn-helix type 11 domain-containing protein</fullName>
    </recommendedName>
</protein>
<dbReference type="EMBL" id="ABOX02000024">
    <property type="protein sequence ID" value="EEF59742.1"/>
    <property type="molecule type" value="Genomic_DNA"/>
</dbReference>
<proteinExistence type="predicted"/>
<comment type="caution">
    <text evidence="1">The sequence shown here is derived from an EMBL/GenBank/DDBJ whole genome shotgun (WGS) entry which is preliminary data.</text>
</comment>